<feature type="transmembrane region" description="Helical" evidence="5">
    <location>
        <begin position="360"/>
        <end position="382"/>
    </location>
</feature>
<proteinExistence type="predicted"/>
<comment type="caution">
    <text evidence="7">The sequence shown here is derived from an EMBL/GenBank/DDBJ whole genome shotgun (WGS) entry which is preliminary data.</text>
</comment>
<feature type="transmembrane region" description="Helical" evidence="5">
    <location>
        <begin position="78"/>
        <end position="101"/>
    </location>
</feature>
<feature type="transmembrane region" description="Helical" evidence="5">
    <location>
        <begin position="50"/>
        <end position="71"/>
    </location>
</feature>
<dbReference type="InterPro" id="IPR036259">
    <property type="entry name" value="MFS_trans_sf"/>
</dbReference>
<dbReference type="GO" id="GO:0022857">
    <property type="term" value="F:transmembrane transporter activity"/>
    <property type="evidence" value="ECO:0007669"/>
    <property type="project" value="InterPro"/>
</dbReference>
<feature type="transmembrane region" description="Helical" evidence="5">
    <location>
        <begin position="167"/>
        <end position="187"/>
    </location>
</feature>
<dbReference type="RefSeq" id="WP_128625290.1">
    <property type="nucleotide sequence ID" value="NZ_ML133511.1"/>
</dbReference>
<feature type="transmembrane region" description="Helical" evidence="5">
    <location>
        <begin position="245"/>
        <end position="263"/>
    </location>
</feature>
<evidence type="ECO:0000313" key="8">
    <source>
        <dbReference type="Proteomes" id="UP000281647"/>
    </source>
</evidence>
<feature type="transmembrane region" description="Helical" evidence="5">
    <location>
        <begin position="141"/>
        <end position="161"/>
    </location>
</feature>
<dbReference type="InterPro" id="IPR001958">
    <property type="entry name" value="Tet-R_TetA/multi-R_MdtG-like"/>
</dbReference>
<dbReference type="InterPro" id="IPR010645">
    <property type="entry name" value="MFS_4"/>
</dbReference>
<evidence type="ECO:0000259" key="6">
    <source>
        <dbReference type="PROSITE" id="PS50850"/>
    </source>
</evidence>
<dbReference type="Proteomes" id="UP000281647">
    <property type="component" value="Unassembled WGS sequence"/>
</dbReference>
<sequence>MTAESLRPLRFAFGGMIALAVAMGFGRFVYTPILPGMMDELGLSAADAGLIAAANYLGYLVGAVVAAGGWAHRHERNVMLAALFASAALSAVMGLTDSLWLFLATRFLAGVASAFVMVFLTTIVFSHLAASRRNDLQAMHFGGVGLGIAVSSAMMAALIQAEAAWPAGWLWSAVLSAAGFLVALVLVDEGPLGNGSEHREPKLPKSLPLAKVILAYGMFGLGYVVTATFLVAIVRQSEAGRLFEAIVWLVTGAAAVPSVWLWNKMAARRGLTVTFAVGCAVEAVGVAASVSVGGYWGPLLGGLLLGGTFVAVTAIGLRASQVLAPLAPRRALALMTAAFGLGQILGPIIAGYAAEWSGSFTAPSIGAAICLLLAASIAWSAGPAPKSP</sequence>
<keyword evidence="4 5" id="KW-0472">Membrane</keyword>
<dbReference type="InterPro" id="IPR020846">
    <property type="entry name" value="MFS_dom"/>
</dbReference>
<dbReference type="CDD" id="cd06180">
    <property type="entry name" value="MFS_YjiJ"/>
    <property type="match status" value="1"/>
</dbReference>
<feature type="transmembrane region" description="Helical" evidence="5">
    <location>
        <begin position="208"/>
        <end position="233"/>
    </location>
</feature>
<dbReference type="OrthoDB" id="9797953at2"/>
<feature type="domain" description="Major facilitator superfamily (MFS) profile" evidence="6">
    <location>
        <begin position="12"/>
        <end position="386"/>
    </location>
</feature>
<protein>
    <submittedName>
        <fullName evidence="7">YbfB/YjiJ family MFS transporter</fullName>
    </submittedName>
</protein>
<keyword evidence="2 5" id="KW-0812">Transmembrane</keyword>
<dbReference type="PANTHER" id="PTHR23537">
    <property type="match status" value="1"/>
</dbReference>
<evidence type="ECO:0000313" key="7">
    <source>
        <dbReference type="EMBL" id="RUM97279.1"/>
    </source>
</evidence>
<feature type="transmembrane region" description="Helical" evidence="5">
    <location>
        <begin position="270"/>
        <end position="290"/>
    </location>
</feature>
<reference evidence="7 8" key="1">
    <citation type="submission" date="2018-11" db="EMBL/GenBank/DDBJ databases">
        <title>Pseudaminobacter arsenicus sp. nov., an arsenic-resistant bacterium isolated from arsenic-rich aquifers.</title>
        <authorList>
            <person name="Mu Y."/>
        </authorList>
    </citation>
    <scope>NUCLEOTIDE SEQUENCE [LARGE SCALE GENOMIC DNA]</scope>
    <source>
        <strain evidence="7 8">CB3</strain>
    </source>
</reference>
<feature type="transmembrane region" description="Helical" evidence="5">
    <location>
        <begin position="296"/>
        <end position="319"/>
    </location>
</feature>
<dbReference type="EMBL" id="RKST01000013">
    <property type="protein sequence ID" value="RUM97279.1"/>
    <property type="molecule type" value="Genomic_DNA"/>
</dbReference>
<evidence type="ECO:0000256" key="2">
    <source>
        <dbReference type="ARBA" id="ARBA00022692"/>
    </source>
</evidence>
<evidence type="ECO:0000256" key="5">
    <source>
        <dbReference type="SAM" id="Phobius"/>
    </source>
</evidence>
<dbReference type="PRINTS" id="PR01035">
    <property type="entry name" value="TCRTETA"/>
</dbReference>
<feature type="transmembrane region" description="Helical" evidence="5">
    <location>
        <begin position="107"/>
        <end position="129"/>
    </location>
</feature>
<evidence type="ECO:0000256" key="1">
    <source>
        <dbReference type="ARBA" id="ARBA00004141"/>
    </source>
</evidence>
<evidence type="ECO:0000256" key="4">
    <source>
        <dbReference type="ARBA" id="ARBA00023136"/>
    </source>
</evidence>
<dbReference type="SUPFAM" id="SSF103473">
    <property type="entry name" value="MFS general substrate transporter"/>
    <property type="match status" value="1"/>
</dbReference>
<keyword evidence="3 5" id="KW-1133">Transmembrane helix</keyword>
<feature type="transmembrane region" description="Helical" evidence="5">
    <location>
        <begin position="12"/>
        <end position="30"/>
    </location>
</feature>
<dbReference type="Pfam" id="PF06779">
    <property type="entry name" value="MFS_4"/>
    <property type="match status" value="1"/>
</dbReference>
<evidence type="ECO:0000256" key="3">
    <source>
        <dbReference type="ARBA" id="ARBA00022989"/>
    </source>
</evidence>
<organism evidence="7 8">
    <name type="scientific">Borborobacter arsenicus</name>
    <dbReference type="NCBI Taxonomy" id="1851146"/>
    <lineage>
        <taxon>Bacteria</taxon>
        <taxon>Pseudomonadati</taxon>
        <taxon>Pseudomonadota</taxon>
        <taxon>Alphaproteobacteria</taxon>
        <taxon>Hyphomicrobiales</taxon>
        <taxon>Phyllobacteriaceae</taxon>
        <taxon>Borborobacter</taxon>
    </lineage>
</organism>
<dbReference type="Gene3D" id="1.20.1250.20">
    <property type="entry name" value="MFS general substrate transporter like domains"/>
    <property type="match status" value="1"/>
</dbReference>
<name>A0A432V552_9HYPH</name>
<dbReference type="PANTHER" id="PTHR23537:SF1">
    <property type="entry name" value="SUGAR TRANSPORTER"/>
    <property type="match status" value="1"/>
</dbReference>
<gene>
    <name evidence="7" type="ORF">EET67_14120</name>
</gene>
<dbReference type="AlphaFoldDB" id="A0A432V552"/>
<comment type="subcellular location">
    <subcellularLocation>
        <location evidence="1">Membrane</location>
        <topology evidence="1">Multi-pass membrane protein</topology>
    </subcellularLocation>
</comment>
<feature type="transmembrane region" description="Helical" evidence="5">
    <location>
        <begin position="331"/>
        <end position="354"/>
    </location>
</feature>
<dbReference type="PROSITE" id="PS50850">
    <property type="entry name" value="MFS"/>
    <property type="match status" value="1"/>
</dbReference>
<accession>A0A432V552</accession>
<dbReference type="GO" id="GO:0005886">
    <property type="term" value="C:plasma membrane"/>
    <property type="evidence" value="ECO:0007669"/>
    <property type="project" value="TreeGrafter"/>
</dbReference>
<keyword evidence="8" id="KW-1185">Reference proteome</keyword>